<organism evidence="1 2">
    <name type="scientific">Actinomortierella ambigua</name>
    <dbReference type="NCBI Taxonomy" id="1343610"/>
    <lineage>
        <taxon>Eukaryota</taxon>
        <taxon>Fungi</taxon>
        <taxon>Fungi incertae sedis</taxon>
        <taxon>Mucoromycota</taxon>
        <taxon>Mortierellomycotina</taxon>
        <taxon>Mortierellomycetes</taxon>
        <taxon>Mortierellales</taxon>
        <taxon>Mortierellaceae</taxon>
        <taxon>Actinomortierella</taxon>
    </lineage>
</organism>
<evidence type="ECO:0000313" key="1">
    <source>
        <dbReference type="EMBL" id="KAG0268802.1"/>
    </source>
</evidence>
<accession>A0A9P6UB62</accession>
<gene>
    <name evidence="1" type="ORF">DFQ27_005737</name>
</gene>
<evidence type="ECO:0000313" key="2">
    <source>
        <dbReference type="Proteomes" id="UP000807716"/>
    </source>
</evidence>
<proteinExistence type="predicted"/>
<dbReference type="AlphaFoldDB" id="A0A9P6UB62"/>
<dbReference type="EMBL" id="JAAAJB010000041">
    <property type="protein sequence ID" value="KAG0268802.1"/>
    <property type="molecule type" value="Genomic_DNA"/>
</dbReference>
<protein>
    <submittedName>
        <fullName evidence="1">Uncharacterized protein</fullName>
    </submittedName>
</protein>
<comment type="caution">
    <text evidence="1">The sequence shown here is derived from an EMBL/GenBank/DDBJ whole genome shotgun (WGS) entry which is preliminary data.</text>
</comment>
<dbReference type="OrthoDB" id="10413242at2759"/>
<keyword evidence="2" id="KW-1185">Reference proteome</keyword>
<feature type="non-terminal residue" evidence="1">
    <location>
        <position position="312"/>
    </location>
</feature>
<sequence length="312" mass="35577">MTRTKQWPTARICLIDWGCFWSRLATKTLPVEILEVIVDQVVSETTLHSLLTISKTMFAIASKALYRDPAGWKLNDDKLNSLVDMLLAHSLADDDDTNLCRELRGIQKISSKPYANYLAMIRVYDFSETELVRTRFYGALSVSHRVVWEFGPLAELIMEHHRKLGKKAAVGWMCNTITSAALYGNLSNIRQLSIIGDFIQQYLDLVPSMASLQDVAFNLHRESVGTQDQVAHYQMALKFVEQFTQHHGRRQLKTIKFVNLPSWNPHLDECLEIETRIQQMVGPPTNTTTINGTNWSTFLSFADILDLSSVKR</sequence>
<name>A0A9P6UB62_9FUNG</name>
<dbReference type="Proteomes" id="UP000807716">
    <property type="component" value="Unassembled WGS sequence"/>
</dbReference>
<reference evidence="1" key="1">
    <citation type="journal article" date="2020" name="Fungal Divers.">
        <title>Resolving the Mortierellaceae phylogeny through synthesis of multi-gene phylogenetics and phylogenomics.</title>
        <authorList>
            <person name="Vandepol N."/>
            <person name="Liber J."/>
            <person name="Desiro A."/>
            <person name="Na H."/>
            <person name="Kennedy M."/>
            <person name="Barry K."/>
            <person name="Grigoriev I.V."/>
            <person name="Miller A.N."/>
            <person name="O'Donnell K."/>
            <person name="Stajich J.E."/>
            <person name="Bonito G."/>
        </authorList>
    </citation>
    <scope>NUCLEOTIDE SEQUENCE</scope>
    <source>
        <strain evidence="1">BC1065</strain>
    </source>
</reference>